<dbReference type="InterPro" id="IPR002347">
    <property type="entry name" value="SDR_fam"/>
</dbReference>
<comment type="caution">
    <text evidence="4">The sequence shown here is derived from an EMBL/GenBank/DDBJ whole genome shotgun (WGS) entry which is preliminary data.</text>
</comment>
<protein>
    <recommendedName>
        <fullName evidence="6">Short-chain dehydrogenase</fullName>
    </recommendedName>
</protein>
<evidence type="ECO:0008006" key="6">
    <source>
        <dbReference type="Google" id="ProtNLM"/>
    </source>
</evidence>
<evidence type="ECO:0000313" key="4">
    <source>
        <dbReference type="EMBL" id="SDX05054.1"/>
    </source>
</evidence>
<accession>A0A8X8LFD9</accession>
<dbReference type="EMBL" id="FNNO01000008">
    <property type="protein sequence ID" value="SDX05054.1"/>
    <property type="molecule type" value="Genomic_DNA"/>
</dbReference>
<name>A0A8X8LFD9_9BACT</name>
<keyword evidence="2" id="KW-0560">Oxidoreductase</keyword>
<dbReference type="InterPro" id="IPR020904">
    <property type="entry name" value="Sc_DH/Rdtase_CS"/>
</dbReference>
<dbReference type="GO" id="GO:0016491">
    <property type="term" value="F:oxidoreductase activity"/>
    <property type="evidence" value="ECO:0007669"/>
    <property type="project" value="UniProtKB-KW"/>
</dbReference>
<reference evidence="4 5" key="1">
    <citation type="submission" date="2016-10" db="EMBL/GenBank/DDBJ databases">
        <authorList>
            <person name="Varghese N."/>
            <person name="Submissions S."/>
        </authorList>
    </citation>
    <scope>NUCLEOTIDE SEQUENCE [LARGE SCALE GENOMIC DNA]</scope>
    <source>
        <strain evidence="4 5">DSM 25353</strain>
    </source>
</reference>
<comment type="similarity">
    <text evidence="3">Belongs to the short-chain dehydrogenases/reductases (SDR) family.</text>
</comment>
<evidence type="ECO:0000256" key="1">
    <source>
        <dbReference type="ARBA" id="ARBA00004240"/>
    </source>
</evidence>
<dbReference type="Gene3D" id="3.40.50.720">
    <property type="entry name" value="NAD(P)-binding Rossmann-like Domain"/>
    <property type="match status" value="1"/>
</dbReference>
<dbReference type="AlphaFoldDB" id="A0A8X8LFD9"/>
<dbReference type="PRINTS" id="PR00081">
    <property type="entry name" value="GDHRDH"/>
</dbReference>
<organism evidence="4 5">
    <name type="scientific">Hydrobacter penzbergensis</name>
    <dbReference type="NCBI Taxonomy" id="1235997"/>
    <lineage>
        <taxon>Bacteria</taxon>
        <taxon>Pseudomonadati</taxon>
        <taxon>Bacteroidota</taxon>
        <taxon>Chitinophagia</taxon>
        <taxon>Chitinophagales</taxon>
        <taxon>Chitinophagaceae</taxon>
        <taxon>Hydrobacter</taxon>
    </lineage>
</organism>
<dbReference type="PIRSF" id="PIRSF000126">
    <property type="entry name" value="11-beta-HSD1"/>
    <property type="match status" value="1"/>
</dbReference>
<dbReference type="PRINTS" id="PR00080">
    <property type="entry name" value="SDRFAMILY"/>
</dbReference>
<sequence length="207" mass="22692">MQLSAKEKKRLKTKYGDWAIVTGATSGIGLELATQLANADFNLILNSRHLEKLKSVQYNLKFKNNIQIKIVDADISEPSGVEKIIQAAQNLGVGLLINNAGVGTSGLFVDASLHSEINMLRLNCETVLSLTHYFSQKFKQQQRGGIIFLSSLVAFQGVPYAANYAATKAYIQSFAEALSVELKPFNVVMCWQRLQDPSKAVSVNGLI</sequence>
<dbReference type="PANTHER" id="PTHR43899">
    <property type="entry name" value="RH59310P"/>
    <property type="match status" value="1"/>
</dbReference>
<comment type="subcellular location">
    <subcellularLocation>
        <location evidence="1">Endoplasmic reticulum</location>
    </subcellularLocation>
</comment>
<dbReference type="Pfam" id="PF00106">
    <property type="entry name" value="adh_short"/>
    <property type="match status" value="1"/>
</dbReference>
<dbReference type="SUPFAM" id="SSF51735">
    <property type="entry name" value="NAD(P)-binding Rossmann-fold domains"/>
    <property type="match status" value="1"/>
</dbReference>
<evidence type="ECO:0000313" key="5">
    <source>
        <dbReference type="Proteomes" id="UP000198711"/>
    </source>
</evidence>
<dbReference type="Proteomes" id="UP000198711">
    <property type="component" value="Unassembled WGS sequence"/>
</dbReference>
<dbReference type="InterPro" id="IPR036291">
    <property type="entry name" value="NAD(P)-bd_dom_sf"/>
</dbReference>
<keyword evidence="5" id="KW-1185">Reference proteome</keyword>
<proteinExistence type="inferred from homology"/>
<evidence type="ECO:0000256" key="2">
    <source>
        <dbReference type="ARBA" id="ARBA00023002"/>
    </source>
</evidence>
<gene>
    <name evidence="4" type="ORF">SAMN05444410_108143</name>
</gene>
<dbReference type="PANTHER" id="PTHR43899:SF4">
    <property type="entry name" value="17 BETA-HYDROXYSTEROID DEHYDROGENASE TYPE 3"/>
    <property type="match status" value="1"/>
</dbReference>
<evidence type="ECO:0000256" key="3">
    <source>
        <dbReference type="RuleBase" id="RU000363"/>
    </source>
</evidence>
<dbReference type="InterPro" id="IPR051019">
    <property type="entry name" value="VLCFA-Steroid_DH"/>
</dbReference>
<dbReference type="PROSITE" id="PS00061">
    <property type="entry name" value="ADH_SHORT"/>
    <property type="match status" value="1"/>
</dbReference>
<dbReference type="RefSeq" id="WP_257574888.1">
    <property type="nucleotide sequence ID" value="NZ_FNNO01000008.1"/>
</dbReference>